<dbReference type="PANTHER" id="PTHR47234:SF2">
    <property type="entry name" value="TONB-DEPENDENT RECEPTOR"/>
    <property type="match status" value="1"/>
</dbReference>
<sequence length="1260" mass="135768">MKKETKRLGLLGTTSFCSAVLTGVLATALTGGVAHAQDTAPKTTASEPSKDIQEVVVTGTRIKRPQFDGTVPGIQVTKEEIVQRGFTNAYDVVLSQPMVSSGASPYGNNGGQTSSLGMAFADLLALGPQRTLTLVNGRRVVSSNAATLFVSGNYAGSQVDLSGIPTQMIDRVDTLTVGGAAAYGSDAIAGVINYIIKDKYVGTEARVSYRASEKGDAGRYSFNVLHGRNFADGKGNIAIAYEYNKTDALYADARPWIIDTAVGVTNFANGSKRNPNFVPNAIIDVPGQNNGAFLRSQDDGINSNAYAYNSRSSTVWPSGIVFTPTAAAGLTCPGSTFAPGTPNVTFTGAFNATTCIWGTTPLGFSAASQLVPGTPTGNGLYGTFASGTFPNFAPTTLPSGVTPAAVFTKYGITPPAGLTSGQLNALAVNVLQSKLPTLREYLAANPNTDINLILGTLYPNVPRVANTDPATRNLFPFIAKPVRFNANGEAENYSFSNLSPTQQGVFGAAQNGFDSSYYNLLQNEQTRNIVSLFATYKINDDLTFYTQNILSRTETVLPRNTASANSVTSTGTETSSLVMNISNPYLSDASKALLTASNAVATNGSFIFGRTNQDILGDNPLFGKTNTSNFTQGLKGNFEVAGHPWKFDASYTYGKSEGDVKFKGIKDLEYQLALDVVKVGNDIVCRAKTTPSSYLGRPLSGTAKNLVDVIQPDGRVAKIVFQPTVTQDMIDQCQPLNPFGYGKMSDAAKAYVTANQTYAFENVQTFLQGSATTDIFQAPGGPVGFALAAEHRTTENKYRVDEISQFGRTRSASIARTDYETEATELGLELNIPVFGGDFTLPFVRSLEINPSVRWSRQKGSAPEYYRQSATEGRVGALTTPSYQGDTAQIFSLAGTFSPVKDISFRGNVTRSIRQPDGVELFLGGQPAFTTPTDPCTLTNINSSSNPTIRKANCVNDLIKYGYATNEADANGFLNTYAPASLSLLGARFGNTGLRPETAKSWTAGFILAPRWVKNLCISADYVDIQVQDMLTRVSLTDLANFCYDSPSYPDNSATYGTNTCGSFVRYNKLSDPAPNSSLDFTIRDGWQSTYLNLAKQNVRSVNIVVQYRFDIADTFGLKGNWGRVSLNSNAYRTLEYSYTSSGQPADLQDYVGGWDYPEWQTNSTIGYSRDKFSTSLNINTVSSTVYKNGGVDWTLEAYPYLNRDGYAIYNLFLGYDITDKAEVRLNVNNVANTRFVDERVGSIYSSIGRTFQVSLFAKF</sequence>
<evidence type="ECO:0000256" key="6">
    <source>
        <dbReference type="RuleBase" id="RU003357"/>
    </source>
</evidence>
<dbReference type="Proteomes" id="UP001216595">
    <property type="component" value="Unassembled WGS sequence"/>
</dbReference>
<comment type="caution">
    <text evidence="10">The sequence shown here is derived from an EMBL/GenBank/DDBJ whole genome shotgun (WGS) entry which is preliminary data.</text>
</comment>
<evidence type="ECO:0000259" key="9">
    <source>
        <dbReference type="Pfam" id="PF07715"/>
    </source>
</evidence>
<evidence type="ECO:0000256" key="1">
    <source>
        <dbReference type="ARBA" id="ARBA00004442"/>
    </source>
</evidence>
<evidence type="ECO:0000313" key="10">
    <source>
        <dbReference type="EMBL" id="MDC7695534.1"/>
    </source>
</evidence>
<evidence type="ECO:0000256" key="7">
    <source>
        <dbReference type="SAM" id="SignalP"/>
    </source>
</evidence>
<keyword evidence="2 7" id="KW-0732">Signal</keyword>
<reference evidence="10 11" key="1">
    <citation type="submission" date="2023-01" db="EMBL/GenBank/DDBJ databases">
        <title>Novel species of the genus Asticcacaulis isolated from rivers.</title>
        <authorList>
            <person name="Lu H."/>
        </authorList>
    </citation>
    <scope>NUCLEOTIDE SEQUENCE [LARGE SCALE GENOMIC DNA]</scope>
    <source>
        <strain evidence="10 11">DXS10W</strain>
    </source>
</reference>
<proteinExistence type="inferred from homology"/>
<dbReference type="Gene3D" id="2.170.130.10">
    <property type="entry name" value="TonB-dependent receptor, plug domain"/>
    <property type="match status" value="1"/>
</dbReference>
<dbReference type="InterPro" id="IPR000531">
    <property type="entry name" value="Beta-barrel_TonB"/>
</dbReference>
<dbReference type="SUPFAM" id="SSF56935">
    <property type="entry name" value="Porins"/>
    <property type="match status" value="1"/>
</dbReference>
<dbReference type="EMBL" id="JAQQKW010000009">
    <property type="protein sequence ID" value="MDC7695534.1"/>
    <property type="molecule type" value="Genomic_DNA"/>
</dbReference>
<dbReference type="Pfam" id="PF00593">
    <property type="entry name" value="TonB_dep_Rec_b-barrel"/>
    <property type="match status" value="1"/>
</dbReference>
<keyword evidence="3 6" id="KW-0798">TonB box</keyword>
<dbReference type="InterPro" id="IPR010917">
    <property type="entry name" value="TonB_rcpt_CS"/>
</dbReference>
<feature type="domain" description="TonB-dependent receptor-like beta-barrel" evidence="8">
    <location>
        <begin position="645"/>
        <end position="1231"/>
    </location>
</feature>
<dbReference type="InterPro" id="IPR037066">
    <property type="entry name" value="Plug_dom_sf"/>
</dbReference>
<evidence type="ECO:0000256" key="3">
    <source>
        <dbReference type="ARBA" id="ARBA00023077"/>
    </source>
</evidence>
<comment type="similarity">
    <text evidence="6">Belongs to the TonB-dependent receptor family.</text>
</comment>
<gene>
    <name evidence="10" type="ORF">PQU94_14730</name>
</gene>
<feature type="domain" description="TonB-dependent receptor plug" evidence="9">
    <location>
        <begin position="75"/>
        <end position="191"/>
    </location>
</feature>
<name>A0ABT5IH77_9CAUL</name>
<evidence type="ECO:0000256" key="5">
    <source>
        <dbReference type="ARBA" id="ARBA00023237"/>
    </source>
</evidence>
<dbReference type="RefSeq" id="WP_272742194.1">
    <property type="nucleotide sequence ID" value="NZ_JAQQKW010000009.1"/>
</dbReference>
<dbReference type="Gene3D" id="2.40.170.20">
    <property type="entry name" value="TonB-dependent receptor, beta-barrel domain"/>
    <property type="match status" value="1"/>
</dbReference>
<evidence type="ECO:0000259" key="8">
    <source>
        <dbReference type="Pfam" id="PF00593"/>
    </source>
</evidence>
<organism evidence="10 11">
    <name type="scientific">Asticcacaulis currens</name>
    <dbReference type="NCBI Taxonomy" id="2984210"/>
    <lineage>
        <taxon>Bacteria</taxon>
        <taxon>Pseudomonadati</taxon>
        <taxon>Pseudomonadota</taxon>
        <taxon>Alphaproteobacteria</taxon>
        <taxon>Caulobacterales</taxon>
        <taxon>Caulobacteraceae</taxon>
        <taxon>Asticcacaulis</taxon>
    </lineage>
</organism>
<dbReference type="InterPro" id="IPR012910">
    <property type="entry name" value="Plug_dom"/>
</dbReference>
<protein>
    <submittedName>
        <fullName evidence="10">TonB-dependent receptor</fullName>
    </submittedName>
</protein>
<dbReference type="PANTHER" id="PTHR47234">
    <property type="match status" value="1"/>
</dbReference>
<comment type="subcellular location">
    <subcellularLocation>
        <location evidence="1 6">Cell outer membrane</location>
    </subcellularLocation>
</comment>
<keyword evidence="5" id="KW-0998">Cell outer membrane</keyword>
<keyword evidence="11" id="KW-1185">Reference proteome</keyword>
<dbReference type="InterPro" id="IPR036942">
    <property type="entry name" value="Beta-barrel_TonB_sf"/>
</dbReference>
<dbReference type="Pfam" id="PF07715">
    <property type="entry name" value="Plug"/>
    <property type="match status" value="1"/>
</dbReference>
<dbReference type="PROSITE" id="PS01156">
    <property type="entry name" value="TONB_DEPENDENT_REC_2"/>
    <property type="match status" value="1"/>
</dbReference>
<keyword evidence="10" id="KW-0675">Receptor</keyword>
<keyword evidence="4 6" id="KW-0472">Membrane</keyword>
<feature type="chain" id="PRO_5047057926" evidence="7">
    <location>
        <begin position="37"/>
        <end position="1260"/>
    </location>
</feature>
<evidence type="ECO:0000256" key="2">
    <source>
        <dbReference type="ARBA" id="ARBA00022729"/>
    </source>
</evidence>
<feature type="signal peptide" evidence="7">
    <location>
        <begin position="1"/>
        <end position="36"/>
    </location>
</feature>
<evidence type="ECO:0000313" key="11">
    <source>
        <dbReference type="Proteomes" id="UP001216595"/>
    </source>
</evidence>
<evidence type="ECO:0000256" key="4">
    <source>
        <dbReference type="ARBA" id="ARBA00023136"/>
    </source>
</evidence>
<accession>A0ABT5IH77</accession>